<gene>
    <name evidence="2" type="ORF">DCS45_14925</name>
</gene>
<dbReference type="EMBL" id="DMVW01000138">
    <property type="protein sequence ID" value="HAR53150.1"/>
    <property type="molecule type" value="Genomic_DNA"/>
</dbReference>
<dbReference type="Pfam" id="PF11351">
    <property type="entry name" value="GTA_holin_3TM"/>
    <property type="match status" value="1"/>
</dbReference>
<keyword evidence="1" id="KW-1133">Transmembrane helix</keyword>
<dbReference type="AlphaFoldDB" id="A0A348WF38"/>
<evidence type="ECO:0000256" key="1">
    <source>
        <dbReference type="SAM" id="Phobius"/>
    </source>
</evidence>
<reference evidence="2 3" key="1">
    <citation type="journal article" date="2018" name="Nat. Biotechnol.">
        <title>A standardized bacterial taxonomy based on genome phylogeny substantially revises the tree of life.</title>
        <authorList>
            <person name="Parks D.H."/>
            <person name="Chuvochina M."/>
            <person name="Waite D.W."/>
            <person name="Rinke C."/>
            <person name="Skarshewski A."/>
            <person name="Chaumeil P.A."/>
            <person name="Hugenholtz P."/>
        </authorList>
    </citation>
    <scope>NUCLEOTIDE SEQUENCE [LARGE SCALE GENOMIC DNA]</scope>
    <source>
        <strain evidence="2">UBA9169</strain>
    </source>
</reference>
<accession>A0A348WF38</accession>
<comment type="caution">
    <text evidence="2">The sequence shown here is derived from an EMBL/GenBank/DDBJ whole genome shotgun (WGS) entry which is preliminary data.</text>
</comment>
<protein>
    <submittedName>
        <fullName evidence="2">Carboxylesterase</fullName>
    </submittedName>
</protein>
<dbReference type="InterPro" id="IPR021497">
    <property type="entry name" value="GTA_holin_3TM"/>
</dbReference>
<keyword evidence="1" id="KW-0812">Transmembrane</keyword>
<sequence>MGLMAEILRLIFGNGRNVIAETAEVFRENAEAGSLREASLRAAALEQFGAEFAHPERSRFDRVMDGLNRVPRPAMALGTLGLFIAAMVDPLWFAARMQGIALVPEPLWWLLGVIVSFYFGARHQQKTQEFQRALSATMARAPGVVQRIEYLQSGRAEKPGQAAAAHDAEVALEAVRSEDNPALEAWRRTAHHGPRQGRER</sequence>
<dbReference type="RefSeq" id="WP_339852587.1">
    <property type="nucleotide sequence ID" value="NZ_CAXAXR010000003.1"/>
</dbReference>
<feature type="transmembrane region" description="Helical" evidence="1">
    <location>
        <begin position="106"/>
        <end position="121"/>
    </location>
</feature>
<organism evidence="2 3">
    <name type="scientific">Roseovarius nubinhibens</name>
    <dbReference type="NCBI Taxonomy" id="314263"/>
    <lineage>
        <taxon>Bacteria</taxon>
        <taxon>Pseudomonadati</taxon>
        <taxon>Pseudomonadota</taxon>
        <taxon>Alphaproteobacteria</taxon>
        <taxon>Rhodobacterales</taxon>
        <taxon>Roseobacteraceae</taxon>
        <taxon>Roseovarius</taxon>
    </lineage>
</organism>
<name>A0A348WF38_9RHOB</name>
<proteinExistence type="predicted"/>
<evidence type="ECO:0000313" key="2">
    <source>
        <dbReference type="EMBL" id="HAR53150.1"/>
    </source>
</evidence>
<dbReference type="Proteomes" id="UP000264719">
    <property type="component" value="Unassembled WGS sequence"/>
</dbReference>
<keyword evidence="1" id="KW-0472">Membrane</keyword>
<feature type="transmembrane region" description="Helical" evidence="1">
    <location>
        <begin position="74"/>
        <end position="94"/>
    </location>
</feature>
<evidence type="ECO:0000313" key="3">
    <source>
        <dbReference type="Proteomes" id="UP000264719"/>
    </source>
</evidence>